<name>A0A191ZI84_9GAMM</name>
<dbReference type="EC" id="2.7.7.65" evidence="2"/>
<dbReference type="Pfam" id="PF00990">
    <property type="entry name" value="GGDEF"/>
    <property type="match status" value="1"/>
</dbReference>
<feature type="coiled-coil region" evidence="4">
    <location>
        <begin position="258"/>
        <end position="285"/>
    </location>
</feature>
<dbReference type="PROSITE" id="PS50887">
    <property type="entry name" value="GGDEF"/>
    <property type="match status" value="1"/>
</dbReference>
<evidence type="ECO:0000259" key="5">
    <source>
        <dbReference type="PROSITE" id="PS50887"/>
    </source>
</evidence>
<keyword evidence="7" id="KW-1185">Reference proteome</keyword>
<dbReference type="STRING" id="1860122.A9404_09315"/>
<evidence type="ECO:0000256" key="4">
    <source>
        <dbReference type="SAM" id="Coils"/>
    </source>
</evidence>
<feature type="coiled-coil region" evidence="4">
    <location>
        <begin position="10"/>
        <end position="37"/>
    </location>
</feature>
<accession>A0A191ZI84</accession>
<dbReference type="OrthoDB" id="9812260at2"/>
<dbReference type="Proteomes" id="UP000078596">
    <property type="component" value="Chromosome"/>
</dbReference>
<dbReference type="RefSeq" id="WP_066100672.1">
    <property type="nucleotide sequence ID" value="NZ_CP016027.1"/>
</dbReference>
<dbReference type="SMART" id="SM00267">
    <property type="entry name" value="GGDEF"/>
    <property type="match status" value="1"/>
</dbReference>
<comment type="catalytic activity">
    <reaction evidence="3">
        <text>2 GTP = 3',3'-c-di-GMP + 2 diphosphate</text>
        <dbReference type="Rhea" id="RHEA:24898"/>
        <dbReference type="ChEBI" id="CHEBI:33019"/>
        <dbReference type="ChEBI" id="CHEBI:37565"/>
        <dbReference type="ChEBI" id="CHEBI:58805"/>
        <dbReference type="EC" id="2.7.7.65"/>
    </reaction>
</comment>
<dbReference type="PANTHER" id="PTHR45138">
    <property type="entry name" value="REGULATORY COMPONENTS OF SENSORY TRANSDUCTION SYSTEM"/>
    <property type="match status" value="1"/>
</dbReference>
<evidence type="ECO:0000313" key="6">
    <source>
        <dbReference type="EMBL" id="ANJ67562.1"/>
    </source>
</evidence>
<feature type="coiled-coil region" evidence="4">
    <location>
        <begin position="159"/>
        <end position="186"/>
    </location>
</feature>
<evidence type="ECO:0000313" key="7">
    <source>
        <dbReference type="Proteomes" id="UP000078596"/>
    </source>
</evidence>
<dbReference type="FunFam" id="3.30.70.270:FF:000001">
    <property type="entry name" value="Diguanylate cyclase domain protein"/>
    <property type="match status" value="1"/>
</dbReference>
<comment type="cofactor">
    <cofactor evidence="1">
        <name>Mg(2+)</name>
        <dbReference type="ChEBI" id="CHEBI:18420"/>
    </cofactor>
</comment>
<dbReference type="InterPro" id="IPR043128">
    <property type="entry name" value="Rev_trsase/Diguanyl_cyclase"/>
</dbReference>
<proteinExistence type="predicted"/>
<reference evidence="6 7" key="1">
    <citation type="submission" date="2016-06" db="EMBL/GenBank/DDBJ databases">
        <title>Insight into the functional genes involving in sulfur oxidation in Pearl River water.</title>
        <authorList>
            <person name="Luo J."/>
            <person name="Tan X."/>
            <person name="Lin W."/>
        </authorList>
    </citation>
    <scope>NUCLEOTIDE SEQUENCE [LARGE SCALE GENOMIC DNA]</scope>
    <source>
        <strain evidence="6 7">LS2</strain>
    </source>
</reference>
<evidence type="ECO:0000256" key="1">
    <source>
        <dbReference type="ARBA" id="ARBA00001946"/>
    </source>
</evidence>
<dbReference type="CDD" id="cd01949">
    <property type="entry name" value="GGDEF"/>
    <property type="match status" value="1"/>
</dbReference>
<dbReference type="SUPFAM" id="SSF55073">
    <property type="entry name" value="Nucleotide cyclase"/>
    <property type="match status" value="1"/>
</dbReference>
<dbReference type="InterPro" id="IPR029787">
    <property type="entry name" value="Nucleotide_cyclase"/>
</dbReference>
<protein>
    <recommendedName>
        <fullName evidence="2">diguanylate cyclase</fullName>
        <ecNumber evidence="2">2.7.7.65</ecNumber>
    </recommendedName>
</protein>
<dbReference type="NCBIfam" id="TIGR00254">
    <property type="entry name" value="GGDEF"/>
    <property type="match status" value="1"/>
</dbReference>
<feature type="domain" description="GGDEF" evidence="5">
    <location>
        <begin position="330"/>
        <end position="462"/>
    </location>
</feature>
<organism evidence="6 7">
    <name type="scientific">Halothiobacillus diazotrophicus</name>
    <dbReference type="NCBI Taxonomy" id="1860122"/>
    <lineage>
        <taxon>Bacteria</taxon>
        <taxon>Pseudomonadati</taxon>
        <taxon>Pseudomonadota</taxon>
        <taxon>Gammaproteobacteria</taxon>
        <taxon>Chromatiales</taxon>
        <taxon>Halothiobacillaceae</taxon>
        <taxon>Halothiobacillus</taxon>
    </lineage>
</organism>
<keyword evidence="4" id="KW-0175">Coiled coil</keyword>
<dbReference type="Gene3D" id="3.30.70.270">
    <property type="match status" value="1"/>
</dbReference>
<dbReference type="InterPro" id="IPR050469">
    <property type="entry name" value="Diguanylate_Cyclase"/>
</dbReference>
<dbReference type="AlphaFoldDB" id="A0A191ZI84"/>
<evidence type="ECO:0000256" key="2">
    <source>
        <dbReference type="ARBA" id="ARBA00012528"/>
    </source>
</evidence>
<dbReference type="PANTHER" id="PTHR45138:SF9">
    <property type="entry name" value="DIGUANYLATE CYCLASE DGCM-RELATED"/>
    <property type="match status" value="1"/>
</dbReference>
<dbReference type="GO" id="GO:0052621">
    <property type="term" value="F:diguanylate cyclase activity"/>
    <property type="evidence" value="ECO:0007669"/>
    <property type="project" value="UniProtKB-EC"/>
</dbReference>
<dbReference type="InterPro" id="IPR000160">
    <property type="entry name" value="GGDEF_dom"/>
</dbReference>
<sequence length="463" mass="53304">MSETPKEAPKIDYRERYEQLLGEISTLENNEQRHQSLLRTLISRVLFAVDKAYPELAADSQKLRETLRQSEDGPLALDRLQPSIERLAEEIRAIEANNLTPPRSETLTPEENAAQIDVRDFLPILLERIAFTEQLDGRRAKLLRIIQDPKDRTLNSVLIDRAASLINDMRRALEHEKTELAQFLQQLTESLSEIDQHTFAHLTDIQTQRDSQRALDEAVTEQVTHIGQTVASATDLDELKKEVRERILRIGDYIQSFRQTEEKRLDELELENQHMREQITKLESTRSFLHEQLIASEQKMLRDPLTGLPNRLALDERVELEMARMKRESTPLCFAIWDIDHFKSVNDTFGHQAGDKALHVVGKTLHKLIRDVDMVARYGGEEFVMILPRANLQQAFVILERIRETLAGTAFRFKETPLKITLSCGVAEVQPQETSETAIMRADEALYRAKSNGRNRTEMALIK</sequence>
<dbReference type="KEGG" id="haz:A9404_09315"/>
<evidence type="ECO:0000256" key="3">
    <source>
        <dbReference type="ARBA" id="ARBA00034247"/>
    </source>
</evidence>
<gene>
    <name evidence="6" type="ORF">A9404_09315</name>
</gene>
<dbReference type="EMBL" id="CP016027">
    <property type="protein sequence ID" value="ANJ67562.1"/>
    <property type="molecule type" value="Genomic_DNA"/>
</dbReference>